<proteinExistence type="predicted"/>
<dbReference type="GeneID" id="85360753"/>
<sequence>MTDTFGLGFRRDALLRTDAYDPRDSGGRRLNSPTPGVFTFVAVASSAARLNKLSGVGDYHVANPKPLAKLKWVLHFTRFRGTPFQEDWDVRISVLQHAQRLKTSGVPNDMIIIRESGAAELRTTSRMFKPKSTSDMDAATRNYVVPAEHRQESYTGRSVVMGSLTEDTVGGSLCLVSFKVIHYFIASVRRESFSASLESIRVLVPRQQMKKTIRELSVMPPCSSSTFNVFVPFFGIRTPMLYSRRYLSPSILQCLDEFRFQLYDQASTALDLLPLMNNLCRLDITCDADVEQFERIIELPTVASLTLRDGESSNGLPLVWSLLRLDNLHTLSLSYEGNILDPAWPRISLPNYGITTFKISYTDSVHNFDFHDNASIGLLRHLPNVESLHLTLPFFCTHLFGELRSNPKFLPRLVDITFLCWDLRKDADIVYICHMLKSRRRALGCATISKLTLHRSDPLKVHSPVTPGWESLLKPGLIVSSQMSFMAYVYNQWSAEFPFMRGGLNGLIDALSRERQALEGEGFQMMTCTIAKTPSPNHPNVTVRVYDSYNNHLGALHYDPLHPESTCFSPDRREKRLKRVLDRVVRGIRPSYKVHFDPNMNTFLAVIVIQ</sequence>
<organism evidence="1 2">
    <name type="scientific">Armillaria tabescens</name>
    <name type="common">Ringless honey mushroom</name>
    <name type="synonym">Agaricus tabescens</name>
    <dbReference type="NCBI Taxonomy" id="1929756"/>
    <lineage>
        <taxon>Eukaryota</taxon>
        <taxon>Fungi</taxon>
        <taxon>Dikarya</taxon>
        <taxon>Basidiomycota</taxon>
        <taxon>Agaricomycotina</taxon>
        <taxon>Agaricomycetes</taxon>
        <taxon>Agaricomycetidae</taxon>
        <taxon>Agaricales</taxon>
        <taxon>Marasmiineae</taxon>
        <taxon>Physalacriaceae</taxon>
        <taxon>Desarmillaria</taxon>
    </lineage>
</organism>
<evidence type="ECO:0000313" key="2">
    <source>
        <dbReference type="Proteomes" id="UP001175211"/>
    </source>
</evidence>
<evidence type="ECO:0000313" key="1">
    <source>
        <dbReference type="EMBL" id="KAK0460653.1"/>
    </source>
</evidence>
<dbReference type="AlphaFoldDB" id="A0AA39N7W6"/>
<dbReference type="EMBL" id="JAUEPS010000012">
    <property type="protein sequence ID" value="KAK0460653.1"/>
    <property type="molecule type" value="Genomic_DNA"/>
</dbReference>
<comment type="caution">
    <text evidence="1">The sequence shown here is derived from an EMBL/GenBank/DDBJ whole genome shotgun (WGS) entry which is preliminary data.</text>
</comment>
<keyword evidence="2" id="KW-1185">Reference proteome</keyword>
<reference evidence="1" key="1">
    <citation type="submission" date="2023-06" db="EMBL/GenBank/DDBJ databases">
        <authorList>
            <consortium name="Lawrence Berkeley National Laboratory"/>
            <person name="Ahrendt S."/>
            <person name="Sahu N."/>
            <person name="Indic B."/>
            <person name="Wong-Bajracharya J."/>
            <person name="Merenyi Z."/>
            <person name="Ke H.-M."/>
            <person name="Monk M."/>
            <person name="Kocsube S."/>
            <person name="Drula E."/>
            <person name="Lipzen A."/>
            <person name="Balint B."/>
            <person name="Henrissat B."/>
            <person name="Andreopoulos B."/>
            <person name="Martin F.M."/>
            <person name="Harder C.B."/>
            <person name="Rigling D."/>
            <person name="Ford K.L."/>
            <person name="Foster G.D."/>
            <person name="Pangilinan J."/>
            <person name="Papanicolaou A."/>
            <person name="Barry K."/>
            <person name="LaButti K."/>
            <person name="Viragh M."/>
            <person name="Koriabine M."/>
            <person name="Yan M."/>
            <person name="Riley R."/>
            <person name="Champramary S."/>
            <person name="Plett K.L."/>
            <person name="Tsai I.J."/>
            <person name="Slot J."/>
            <person name="Sipos G."/>
            <person name="Plett J."/>
            <person name="Nagy L.G."/>
            <person name="Grigoriev I.V."/>
        </authorList>
    </citation>
    <scope>NUCLEOTIDE SEQUENCE</scope>
    <source>
        <strain evidence="1">CCBAS 213</strain>
    </source>
</reference>
<dbReference type="Proteomes" id="UP001175211">
    <property type="component" value="Unassembled WGS sequence"/>
</dbReference>
<gene>
    <name evidence="1" type="ORF">EV420DRAFT_1641194</name>
</gene>
<dbReference type="RefSeq" id="XP_060332692.1">
    <property type="nucleotide sequence ID" value="XM_060477205.1"/>
</dbReference>
<protein>
    <submittedName>
        <fullName evidence="1">Uncharacterized protein</fullName>
    </submittedName>
</protein>
<accession>A0AA39N7W6</accession>
<name>A0AA39N7W6_ARMTA</name>